<dbReference type="EMBL" id="JBHSBB010000018">
    <property type="protein sequence ID" value="MFC4034819.1"/>
    <property type="molecule type" value="Genomic_DNA"/>
</dbReference>
<name>A0ABV8HS00_9ACTN</name>
<dbReference type="RefSeq" id="WP_386433709.1">
    <property type="nucleotide sequence ID" value="NZ_JBHSBB010000018.1"/>
</dbReference>
<comment type="caution">
    <text evidence="2">The sequence shown here is derived from an EMBL/GenBank/DDBJ whole genome shotgun (WGS) entry which is preliminary data.</text>
</comment>
<evidence type="ECO:0000256" key="1">
    <source>
        <dbReference type="SAM" id="MobiDB-lite"/>
    </source>
</evidence>
<proteinExistence type="predicted"/>
<feature type="region of interest" description="Disordered" evidence="1">
    <location>
        <begin position="17"/>
        <end position="39"/>
    </location>
</feature>
<gene>
    <name evidence="2" type="ORF">ACFO3J_25615</name>
</gene>
<evidence type="ECO:0000313" key="2">
    <source>
        <dbReference type="EMBL" id="MFC4034819.1"/>
    </source>
</evidence>
<accession>A0ABV8HS00</accession>
<reference evidence="3" key="1">
    <citation type="journal article" date="2019" name="Int. J. Syst. Evol. Microbiol.">
        <title>The Global Catalogue of Microorganisms (GCM) 10K type strain sequencing project: providing services to taxonomists for standard genome sequencing and annotation.</title>
        <authorList>
            <consortium name="The Broad Institute Genomics Platform"/>
            <consortium name="The Broad Institute Genome Sequencing Center for Infectious Disease"/>
            <person name="Wu L."/>
            <person name="Ma J."/>
        </authorList>
    </citation>
    <scope>NUCLEOTIDE SEQUENCE [LARGE SCALE GENOMIC DNA]</scope>
    <source>
        <strain evidence="3">CGMCC 4.7237</strain>
    </source>
</reference>
<keyword evidence="3" id="KW-1185">Reference proteome</keyword>
<protein>
    <submittedName>
        <fullName evidence="2">Uncharacterized protein</fullName>
    </submittedName>
</protein>
<organism evidence="2 3">
    <name type="scientific">Streptomyces polygonati</name>
    <dbReference type="NCBI Taxonomy" id="1617087"/>
    <lineage>
        <taxon>Bacteria</taxon>
        <taxon>Bacillati</taxon>
        <taxon>Actinomycetota</taxon>
        <taxon>Actinomycetes</taxon>
        <taxon>Kitasatosporales</taxon>
        <taxon>Streptomycetaceae</taxon>
        <taxon>Streptomyces</taxon>
    </lineage>
</organism>
<evidence type="ECO:0000313" key="3">
    <source>
        <dbReference type="Proteomes" id="UP001595765"/>
    </source>
</evidence>
<sequence length="72" mass="8123">MACGWRRSAEESVPGTYREFADRAGPGRRTGFFPTLRNPQNEHHTDWYDQWAATVLAVHLGDDERGTSGWGS</sequence>
<dbReference type="Proteomes" id="UP001595765">
    <property type="component" value="Unassembled WGS sequence"/>
</dbReference>